<dbReference type="Proteomes" id="UP000265520">
    <property type="component" value="Unassembled WGS sequence"/>
</dbReference>
<accession>A0A392S001</accession>
<name>A0A392S001_9FABA</name>
<evidence type="ECO:0000313" key="1">
    <source>
        <dbReference type="EMBL" id="MCI42203.1"/>
    </source>
</evidence>
<organism evidence="1 2">
    <name type="scientific">Trifolium medium</name>
    <dbReference type="NCBI Taxonomy" id="97028"/>
    <lineage>
        <taxon>Eukaryota</taxon>
        <taxon>Viridiplantae</taxon>
        <taxon>Streptophyta</taxon>
        <taxon>Embryophyta</taxon>
        <taxon>Tracheophyta</taxon>
        <taxon>Spermatophyta</taxon>
        <taxon>Magnoliopsida</taxon>
        <taxon>eudicotyledons</taxon>
        <taxon>Gunneridae</taxon>
        <taxon>Pentapetalae</taxon>
        <taxon>rosids</taxon>
        <taxon>fabids</taxon>
        <taxon>Fabales</taxon>
        <taxon>Fabaceae</taxon>
        <taxon>Papilionoideae</taxon>
        <taxon>50 kb inversion clade</taxon>
        <taxon>NPAAA clade</taxon>
        <taxon>Hologalegina</taxon>
        <taxon>IRL clade</taxon>
        <taxon>Trifolieae</taxon>
        <taxon>Trifolium</taxon>
    </lineage>
</organism>
<dbReference type="EMBL" id="LXQA010301614">
    <property type="protein sequence ID" value="MCI42203.1"/>
    <property type="molecule type" value="Genomic_DNA"/>
</dbReference>
<reference evidence="1 2" key="1">
    <citation type="journal article" date="2018" name="Front. Plant Sci.">
        <title>Red Clover (Trifolium pratense) and Zigzag Clover (T. medium) - A Picture of Genomic Similarities and Differences.</title>
        <authorList>
            <person name="Dluhosova J."/>
            <person name="Istvanek J."/>
            <person name="Nedelnik J."/>
            <person name="Repkova J."/>
        </authorList>
    </citation>
    <scope>NUCLEOTIDE SEQUENCE [LARGE SCALE GENOMIC DNA]</scope>
    <source>
        <strain evidence="2">cv. 10/8</strain>
        <tissue evidence="1">Leaf</tissue>
    </source>
</reference>
<feature type="non-terminal residue" evidence="1">
    <location>
        <position position="1"/>
    </location>
</feature>
<comment type="caution">
    <text evidence="1">The sequence shown here is derived from an EMBL/GenBank/DDBJ whole genome shotgun (WGS) entry which is preliminary data.</text>
</comment>
<proteinExistence type="predicted"/>
<evidence type="ECO:0000313" key="2">
    <source>
        <dbReference type="Proteomes" id="UP000265520"/>
    </source>
</evidence>
<protein>
    <submittedName>
        <fullName evidence="1">Uncharacterized protein</fullName>
    </submittedName>
</protein>
<sequence length="42" mass="4760">YAEILRPLTRDSLRGLFLIWALLDSPVGDFLSFCASRPSPEH</sequence>
<dbReference type="AlphaFoldDB" id="A0A392S001"/>
<keyword evidence="2" id="KW-1185">Reference proteome</keyword>